<reference evidence="1 2" key="1">
    <citation type="journal article" date="2019" name="Sci. Rep.">
        <title>Orb-weaving spider Araneus ventricosus genome elucidates the spidroin gene catalogue.</title>
        <authorList>
            <person name="Kono N."/>
            <person name="Nakamura H."/>
            <person name="Ohtoshi R."/>
            <person name="Moran D.A.P."/>
            <person name="Shinohara A."/>
            <person name="Yoshida Y."/>
            <person name="Fujiwara M."/>
            <person name="Mori M."/>
            <person name="Tomita M."/>
            <person name="Arakawa K."/>
        </authorList>
    </citation>
    <scope>NUCLEOTIDE SEQUENCE [LARGE SCALE GENOMIC DNA]</scope>
</reference>
<proteinExistence type="predicted"/>
<dbReference type="EMBL" id="BGPR01217843">
    <property type="protein sequence ID" value="GBN56038.1"/>
    <property type="molecule type" value="Genomic_DNA"/>
</dbReference>
<feature type="non-terminal residue" evidence="1">
    <location>
        <position position="38"/>
    </location>
</feature>
<accession>A0A4Y2PVV2</accession>
<dbReference type="AlphaFoldDB" id="A0A4Y2PVV2"/>
<sequence>MSCLKQEEGVGAGEELPVLDGCVLRGVLVNDPLKAGHS</sequence>
<gene>
    <name evidence="1" type="ORF">AVEN_238549_1</name>
</gene>
<evidence type="ECO:0000313" key="2">
    <source>
        <dbReference type="Proteomes" id="UP000499080"/>
    </source>
</evidence>
<keyword evidence="2" id="KW-1185">Reference proteome</keyword>
<organism evidence="1 2">
    <name type="scientific">Araneus ventricosus</name>
    <name type="common">Orbweaver spider</name>
    <name type="synonym">Epeira ventricosa</name>
    <dbReference type="NCBI Taxonomy" id="182803"/>
    <lineage>
        <taxon>Eukaryota</taxon>
        <taxon>Metazoa</taxon>
        <taxon>Ecdysozoa</taxon>
        <taxon>Arthropoda</taxon>
        <taxon>Chelicerata</taxon>
        <taxon>Arachnida</taxon>
        <taxon>Araneae</taxon>
        <taxon>Araneomorphae</taxon>
        <taxon>Entelegynae</taxon>
        <taxon>Araneoidea</taxon>
        <taxon>Araneidae</taxon>
        <taxon>Araneus</taxon>
    </lineage>
</organism>
<name>A0A4Y2PVV2_ARAVE</name>
<evidence type="ECO:0000313" key="1">
    <source>
        <dbReference type="EMBL" id="GBN56038.1"/>
    </source>
</evidence>
<comment type="caution">
    <text evidence="1">The sequence shown here is derived from an EMBL/GenBank/DDBJ whole genome shotgun (WGS) entry which is preliminary data.</text>
</comment>
<dbReference type="Proteomes" id="UP000499080">
    <property type="component" value="Unassembled WGS sequence"/>
</dbReference>
<protein>
    <submittedName>
        <fullName evidence="1">Uncharacterized protein</fullName>
    </submittedName>
</protein>